<feature type="signal peptide" evidence="1">
    <location>
        <begin position="1"/>
        <end position="21"/>
    </location>
</feature>
<proteinExistence type="predicted"/>
<protein>
    <recommendedName>
        <fullName evidence="4">DUF4352 domain-containing protein</fullName>
    </recommendedName>
</protein>
<dbReference type="PROSITE" id="PS51257">
    <property type="entry name" value="PROKAR_LIPOPROTEIN"/>
    <property type="match status" value="1"/>
</dbReference>
<evidence type="ECO:0000313" key="3">
    <source>
        <dbReference type="Proteomes" id="UP000198312"/>
    </source>
</evidence>
<evidence type="ECO:0008006" key="4">
    <source>
        <dbReference type="Google" id="ProtNLM"/>
    </source>
</evidence>
<evidence type="ECO:0000313" key="2">
    <source>
        <dbReference type="EMBL" id="ASK63892.1"/>
    </source>
</evidence>
<accession>A0A220U7D9</accession>
<dbReference type="Proteomes" id="UP000198312">
    <property type="component" value="Chromosome"/>
</dbReference>
<reference evidence="2 3" key="1">
    <citation type="submission" date="2017-07" db="EMBL/GenBank/DDBJ databases">
        <title>Virgibacillus sp. LM2416.</title>
        <authorList>
            <person name="Tak E.J."/>
            <person name="Bae J.-W."/>
        </authorList>
    </citation>
    <scope>NUCLEOTIDE SEQUENCE [LARGE SCALE GENOMIC DNA]</scope>
    <source>
        <strain evidence="2 3">LM2416</strain>
    </source>
</reference>
<gene>
    <name evidence="2" type="ORF">CFK37_17870</name>
</gene>
<sequence>MKKGTVFLLIILILLTGCSNTSEDEAEERITNSVVSIGAVDSEKDRFEKQKLTYELTIANADNVRIVDTVNVIPAKVIKDRLIETKNLGVKYKQDKIEINGEIIFDLSDLTKKEITRFEPYIKGIQFIGDNNNEYLLLNR</sequence>
<evidence type="ECO:0000256" key="1">
    <source>
        <dbReference type="SAM" id="SignalP"/>
    </source>
</evidence>
<dbReference type="KEGG" id="vil:CFK37_17870"/>
<name>A0A220U7D9_9BACI</name>
<dbReference type="EMBL" id="CP022315">
    <property type="protein sequence ID" value="ASK63892.1"/>
    <property type="molecule type" value="Genomic_DNA"/>
</dbReference>
<feature type="chain" id="PRO_5039339351" description="DUF4352 domain-containing protein" evidence="1">
    <location>
        <begin position="22"/>
        <end position="140"/>
    </location>
</feature>
<organism evidence="2 3">
    <name type="scientific">Virgibacillus phasianinus</name>
    <dbReference type="NCBI Taxonomy" id="2017483"/>
    <lineage>
        <taxon>Bacteria</taxon>
        <taxon>Bacillati</taxon>
        <taxon>Bacillota</taxon>
        <taxon>Bacilli</taxon>
        <taxon>Bacillales</taxon>
        <taxon>Bacillaceae</taxon>
        <taxon>Virgibacillus</taxon>
    </lineage>
</organism>
<keyword evidence="1" id="KW-0732">Signal</keyword>
<dbReference type="OrthoDB" id="2967847at2"/>
<dbReference type="RefSeq" id="WP_089063151.1">
    <property type="nucleotide sequence ID" value="NZ_CP022315.1"/>
</dbReference>
<keyword evidence="3" id="KW-1185">Reference proteome</keyword>
<dbReference type="AlphaFoldDB" id="A0A220U7D9"/>